<sequence>MVKAACSHMNFNRIAVKVISSAVELLWRESLSFTMEPKSGSAFVAPATYGLRHHSHCSVRHVCSSVGVNMQVDGNSNPTRATKEASRDRDVGGMALVSRRLMLKALVAGMAMPALQAAVLPNERVLAGEEPDQDGSGTALYKGPISLGYVFEYPVGWTATKKVIKTHLSEIQVISKTDSKLYAGLVVDPVKINSVKEFGTPEALGEKVIELERRKDGVSSATLLSSSQKNAGDLDYYYIEYEVASSRGHKRFLAVATITGKQLYVLTAQCVADAFAQNERTMRAIVDSLRVKRQYFDAVHP</sequence>
<dbReference type="OMA" id="TMEPKSG"/>
<dbReference type="EMBL" id="VRMN01000001">
    <property type="protein sequence ID" value="KAA8497690.1"/>
    <property type="molecule type" value="Genomic_DNA"/>
</dbReference>
<dbReference type="GO" id="GO:0015979">
    <property type="term" value="P:photosynthesis"/>
    <property type="evidence" value="ECO:0007669"/>
    <property type="project" value="InterPro"/>
</dbReference>
<dbReference type="Gene3D" id="3.40.1000.10">
    <property type="entry name" value="Mog1/PsbP, alpha/beta/alpha sandwich"/>
    <property type="match status" value="1"/>
</dbReference>
<dbReference type="SUPFAM" id="SSF55724">
    <property type="entry name" value="Mog1p/PsbP-like"/>
    <property type="match status" value="1"/>
</dbReference>
<dbReference type="OrthoDB" id="2020701at2759"/>
<accession>A0A5J4Z337</accession>
<dbReference type="PANTHER" id="PTHR31407">
    <property type="match status" value="1"/>
</dbReference>
<dbReference type="PANTHER" id="PTHR31407:SF16">
    <property type="entry name" value="PSBP DOMAIN-CONTAINING PROTEIN 7, CHLOROPLASTIC"/>
    <property type="match status" value="1"/>
</dbReference>
<dbReference type="Pfam" id="PF01789">
    <property type="entry name" value="PsbP"/>
    <property type="match status" value="1"/>
</dbReference>
<protein>
    <submittedName>
        <fullName evidence="2">PsbP domain-containing protein 2, chloroplastic</fullName>
    </submittedName>
</protein>
<evidence type="ECO:0000259" key="1">
    <source>
        <dbReference type="Pfam" id="PF01789"/>
    </source>
</evidence>
<dbReference type="InterPro" id="IPR002683">
    <property type="entry name" value="PsbP_C"/>
</dbReference>
<feature type="domain" description="PsbP C-terminal" evidence="1">
    <location>
        <begin position="148"/>
        <end position="291"/>
    </location>
</feature>
<reference evidence="3" key="1">
    <citation type="journal article" date="2019" name="Nat. Commun.">
        <title>Expansion of phycobilisome linker gene families in mesophilic red algae.</title>
        <authorList>
            <person name="Lee J."/>
            <person name="Kim D."/>
            <person name="Bhattacharya D."/>
            <person name="Yoon H.S."/>
        </authorList>
    </citation>
    <scope>NUCLEOTIDE SEQUENCE [LARGE SCALE GENOMIC DNA]</scope>
    <source>
        <strain evidence="3">CCMP 1328</strain>
    </source>
</reference>
<proteinExistence type="predicted"/>
<dbReference type="GO" id="GO:0005509">
    <property type="term" value="F:calcium ion binding"/>
    <property type="evidence" value="ECO:0007669"/>
    <property type="project" value="InterPro"/>
</dbReference>
<dbReference type="AlphaFoldDB" id="A0A5J4Z337"/>
<dbReference type="GO" id="GO:0019898">
    <property type="term" value="C:extrinsic component of membrane"/>
    <property type="evidence" value="ECO:0007669"/>
    <property type="project" value="InterPro"/>
</dbReference>
<evidence type="ECO:0000313" key="3">
    <source>
        <dbReference type="Proteomes" id="UP000324585"/>
    </source>
</evidence>
<organism evidence="2 3">
    <name type="scientific">Porphyridium purpureum</name>
    <name type="common">Red alga</name>
    <name type="synonym">Porphyridium cruentum</name>
    <dbReference type="NCBI Taxonomy" id="35688"/>
    <lineage>
        <taxon>Eukaryota</taxon>
        <taxon>Rhodophyta</taxon>
        <taxon>Bangiophyceae</taxon>
        <taxon>Porphyridiales</taxon>
        <taxon>Porphyridiaceae</taxon>
        <taxon>Porphyridium</taxon>
    </lineage>
</organism>
<evidence type="ECO:0000313" key="2">
    <source>
        <dbReference type="EMBL" id="KAA8497690.1"/>
    </source>
</evidence>
<dbReference type="GO" id="GO:0009523">
    <property type="term" value="C:photosystem II"/>
    <property type="evidence" value="ECO:0007669"/>
    <property type="project" value="InterPro"/>
</dbReference>
<gene>
    <name evidence="2" type="ORF">FVE85_5275</name>
</gene>
<keyword evidence="3" id="KW-1185">Reference proteome</keyword>
<name>A0A5J4Z337_PORPP</name>
<dbReference type="InterPro" id="IPR016123">
    <property type="entry name" value="Mog1/PsbP_a/b/a-sand"/>
</dbReference>
<comment type="caution">
    <text evidence="2">The sequence shown here is derived from an EMBL/GenBank/DDBJ whole genome shotgun (WGS) entry which is preliminary data.</text>
</comment>
<dbReference type="Proteomes" id="UP000324585">
    <property type="component" value="Unassembled WGS sequence"/>
</dbReference>